<reference evidence="1" key="2">
    <citation type="journal article" date="2015" name="Fish Shellfish Immunol.">
        <title>Early steps in the European eel (Anguilla anguilla)-Vibrio vulnificus interaction in the gills: Role of the RtxA13 toxin.</title>
        <authorList>
            <person name="Callol A."/>
            <person name="Pajuelo D."/>
            <person name="Ebbesson L."/>
            <person name="Teles M."/>
            <person name="MacKenzie S."/>
            <person name="Amaro C."/>
        </authorList>
    </citation>
    <scope>NUCLEOTIDE SEQUENCE</scope>
</reference>
<dbReference type="EMBL" id="GBXM01085894">
    <property type="protein sequence ID" value="JAH22683.1"/>
    <property type="molecule type" value="Transcribed_RNA"/>
</dbReference>
<evidence type="ECO:0000313" key="1">
    <source>
        <dbReference type="EMBL" id="JAH22683.1"/>
    </source>
</evidence>
<sequence length="16" mass="1980">MVARIYIVCEVRSVWR</sequence>
<dbReference type="EMBL" id="GBXM01097492">
    <property type="protein sequence ID" value="JAH11085.1"/>
    <property type="molecule type" value="Transcribed_RNA"/>
</dbReference>
<organism evidence="1">
    <name type="scientific">Anguilla anguilla</name>
    <name type="common">European freshwater eel</name>
    <name type="synonym">Muraena anguilla</name>
    <dbReference type="NCBI Taxonomy" id="7936"/>
    <lineage>
        <taxon>Eukaryota</taxon>
        <taxon>Metazoa</taxon>
        <taxon>Chordata</taxon>
        <taxon>Craniata</taxon>
        <taxon>Vertebrata</taxon>
        <taxon>Euteleostomi</taxon>
        <taxon>Actinopterygii</taxon>
        <taxon>Neopterygii</taxon>
        <taxon>Teleostei</taxon>
        <taxon>Anguilliformes</taxon>
        <taxon>Anguillidae</taxon>
        <taxon>Anguilla</taxon>
    </lineage>
</organism>
<protein>
    <submittedName>
        <fullName evidence="1">Uncharacterized protein</fullName>
    </submittedName>
</protein>
<dbReference type="AlphaFoldDB" id="A0A0E9R2V6"/>
<name>A0A0E9R2V6_ANGAN</name>
<proteinExistence type="predicted"/>
<reference evidence="1" key="1">
    <citation type="submission" date="2014-11" db="EMBL/GenBank/DDBJ databases">
        <authorList>
            <person name="Amaro Gonzalez C."/>
        </authorList>
    </citation>
    <scope>NUCLEOTIDE SEQUENCE</scope>
</reference>
<accession>A0A0E9R2V6</accession>